<evidence type="ECO:0000256" key="11">
    <source>
        <dbReference type="ARBA" id="ARBA00035120"/>
    </source>
</evidence>
<dbReference type="AlphaFoldDB" id="A0A9X3WHN3"/>
<evidence type="ECO:0000256" key="9">
    <source>
        <dbReference type="ARBA" id="ARBA00023136"/>
    </source>
</evidence>
<comment type="catalytic activity">
    <reaction evidence="12">
        <text>fluoride(in) = fluoride(out)</text>
        <dbReference type="Rhea" id="RHEA:76159"/>
        <dbReference type="ChEBI" id="CHEBI:17051"/>
    </reaction>
    <physiologicalReaction direction="left-to-right" evidence="12">
        <dbReference type="Rhea" id="RHEA:76160"/>
    </physiologicalReaction>
</comment>
<keyword evidence="10 14" id="KW-0407">Ion channel</keyword>
<evidence type="ECO:0000256" key="7">
    <source>
        <dbReference type="ARBA" id="ARBA00023053"/>
    </source>
</evidence>
<keyword evidence="3 14" id="KW-1003">Cell membrane</keyword>
<comment type="caution">
    <text evidence="15">The sequence shown here is derived from an EMBL/GenBank/DDBJ whole genome shotgun (WGS) entry which is preliminary data.</text>
</comment>
<feature type="transmembrane region" description="Helical" evidence="14">
    <location>
        <begin position="58"/>
        <end position="80"/>
    </location>
</feature>
<feature type="binding site" evidence="14">
    <location>
        <position position="71"/>
    </location>
    <ligand>
        <name>Na(+)</name>
        <dbReference type="ChEBI" id="CHEBI:29101"/>
        <note>structural</note>
    </ligand>
</feature>
<evidence type="ECO:0000256" key="2">
    <source>
        <dbReference type="ARBA" id="ARBA00022448"/>
    </source>
</evidence>
<comment type="subcellular location">
    <subcellularLocation>
        <location evidence="1 14">Cell membrane</location>
        <topology evidence="1 14">Multi-pass membrane protein</topology>
    </subcellularLocation>
</comment>
<evidence type="ECO:0000256" key="13">
    <source>
        <dbReference type="ARBA" id="ARBA00049940"/>
    </source>
</evidence>
<evidence type="ECO:0000256" key="10">
    <source>
        <dbReference type="ARBA" id="ARBA00023303"/>
    </source>
</evidence>
<dbReference type="EMBL" id="JAMQKC010000011">
    <property type="protein sequence ID" value="MDC3417629.1"/>
    <property type="molecule type" value="Genomic_DNA"/>
</dbReference>
<keyword evidence="5 14" id="KW-0479">Metal-binding</keyword>
<dbReference type="GO" id="GO:0062054">
    <property type="term" value="F:fluoride channel activity"/>
    <property type="evidence" value="ECO:0007669"/>
    <property type="project" value="UniProtKB-UniRule"/>
</dbReference>
<evidence type="ECO:0000256" key="1">
    <source>
        <dbReference type="ARBA" id="ARBA00004651"/>
    </source>
</evidence>
<keyword evidence="7 14" id="KW-0915">Sodium</keyword>
<evidence type="ECO:0000313" key="15">
    <source>
        <dbReference type="EMBL" id="MDC3417629.1"/>
    </source>
</evidence>
<protein>
    <recommendedName>
        <fullName evidence="14">Fluoride-specific ion channel FluC</fullName>
    </recommendedName>
</protein>
<keyword evidence="8 14" id="KW-0406">Ion transport</keyword>
<accession>A0A9X3WHN3</accession>
<dbReference type="Proteomes" id="UP001145069">
    <property type="component" value="Unassembled WGS sequence"/>
</dbReference>
<name>A0A9X3WHN3_9BACI</name>
<evidence type="ECO:0000256" key="8">
    <source>
        <dbReference type="ARBA" id="ARBA00023065"/>
    </source>
</evidence>
<organism evidence="15 16">
    <name type="scientific">Aquibacillus salsiterrae</name>
    <dbReference type="NCBI Taxonomy" id="2950439"/>
    <lineage>
        <taxon>Bacteria</taxon>
        <taxon>Bacillati</taxon>
        <taxon>Bacillota</taxon>
        <taxon>Bacilli</taxon>
        <taxon>Bacillales</taxon>
        <taxon>Bacillaceae</taxon>
        <taxon>Aquibacillus</taxon>
    </lineage>
</organism>
<dbReference type="Pfam" id="PF02537">
    <property type="entry name" value="CRCB"/>
    <property type="match status" value="1"/>
</dbReference>
<comment type="similarity">
    <text evidence="11 14">Belongs to the fluoride channel Fluc/FEX (TC 1.A.43) family.</text>
</comment>
<comment type="function">
    <text evidence="13 14">Fluoride-specific ion channel. Important for reducing fluoride concentration in the cell, thus reducing its toxicity.</text>
</comment>
<feature type="binding site" evidence="14">
    <location>
        <position position="68"/>
    </location>
    <ligand>
        <name>Na(+)</name>
        <dbReference type="ChEBI" id="CHEBI:29101"/>
        <note>structural</note>
    </ligand>
</feature>
<keyword evidence="2 14" id="KW-0813">Transport</keyword>
<dbReference type="GO" id="GO:0005886">
    <property type="term" value="C:plasma membrane"/>
    <property type="evidence" value="ECO:0007669"/>
    <property type="project" value="UniProtKB-SubCell"/>
</dbReference>
<keyword evidence="6 14" id="KW-1133">Transmembrane helix</keyword>
<evidence type="ECO:0000256" key="5">
    <source>
        <dbReference type="ARBA" id="ARBA00022723"/>
    </source>
</evidence>
<dbReference type="GO" id="GO:0140114">
    <property type="term" value="P:cellular detoxification of fluoride"/>
    <property type="evidence" value="ECO:0007669"/>
    <property type="project" value="UniProtKB-UniRule"/>
</dbReference>
<feature type="transmembrane region" description="Helical" evidence="14">
    <location>
        <begin position="92"/>
        <end position="113"/>
    </location>
</feature>
<keyword evidence="4 14" id="KW-0812">Transmembrane</keyword>
<feature type="transmembrane region" description="Helical" evidence="14">
    <location>
        <begin position="29"/>
        <end position="52"/>
    </location>
</feature>
<evidence type="ECO:0000313" key="16">
    <source>
        <dbReference type="Proteomes" id="UP001145069"/>
    </source>
</evidence>
<reference evidence="15" key="1">
    <citation type="submission" date="2022-06" db="EMBL/GenBank/DDBJ databases">
        <title>Aquibacillus sp. a new bacterium isolated from soil saline samples.</title>
        <authorList>
            <person name="Galisteo C."/>
            <person name="De La Haba R."/>
            <person name="Sanchez-Porro C."/>
            <person name="Ventosa A."/>
        </authorList>
    </citation>
    <scope>NUCLEOTIDE SEQUENCE</scope>
    <source>
        <strain evidence="15">3ASR75-54</strain>
    </source>
</reference>
<evidence type="ECO:0000256" key="14">
    <source>
        <dbReference type="HAMAP-Rule" id="MF_00454"/>
    </source>
</evidence>
<proteinExistence type="inferred from homology"/>
<evidence type="ECO:0000256" key="6">
    <source>
        <dbReference type="ARBA" id="ARBA00022989"/>
    </source>
</evidence>
<evidence type="ECO:0000256" key="12">
    <source>
        <dbReference type="ARBA" id="ARBA00035585"/>
    </source>
</evidence>
<keyword evidence="9 14" id="KW-0472">Membrane</keyword>
<evidence type="ECO:0000256" key="3">
    <source>
        <dbReference type="ARBA" id="ARBA00022475"/>
    </source>
</evidence>
<gene>
    <name evidence="14 15" type="primary">crcB</name>
    <name evidence="14" type="synonym">fluC</name>
    <name evidence="15" type="ORF">NC799_12045</name>
</gene>
<feature type="transmembrane region" description="Helical" evidence="14">
    <location>
        <begin position="6"/>
        <end position="22"/>
    </location>
</feature>
<comment type="activity regulation">
    <text evidence="14">Na(+) is not transported, but it plays an essential structural role and its presence is essential for fluoride channel function.</text>
</comment>
<dbReference type="RefSeq" id="WP_272446697.1">
    <property type="nucleotide sequence ID" value="NZ_JAMQKC010000011.1"/>
</dbReference>
<dbReference type="PANTHER" id="PTHR28259">
    <property type="entry name" value="FLUORIDE EXPORT PROTEIN 1-RELATED"/>
    <property type="match status" value="1"/>
</dbReference>
<evidence type="ECO:0000256" key="4">
    <source>
        <dbReference type="ARBA" id="ARBA00022692"/>
    </source>
</evidence>
<dbReference type="HAMAP" id="MF_00454">
    <property type="entry name" value="FluC"/>
    <property type="match status" value="1"/>
</dbReference>
<dbReference type="GO" id="GO:0046872">
    <property type="term" value="F:metal ion binding"/>
    <property type="evidence" value="ECO:0007669"/>
    <property type="project" value="UniProtKB-KW"/>
</dbReference>
<dbReference type="PANTHER" id="PTHR28259:SF16">
    <property type="entry name" value="FLUORIDE-SPECIFIC ION CHANNEL FLUC 2"/>
    <property type="match status" value="1"/>
</dbReference>
<keyword evidence="16" id="KW-1185">Reference proteome</keyword>
<dbReference type="InterPro" id="IPR003691">
    <property type="entry name" value="FluC"/>
</dbReference>
<dbReference type="NCBIfam" id="TIGR00494">
    <property type="entry name" value="crcB"/>
    <property type="match status" value="1"/>
</dbReference>
<sequence>MFFNIVLVGIGGFCGAVSRFIISKAWNHAAFPYGTFTVNILGAFLLGLVTGLQANEKIALLVGTGFFGAFTTFSTFKLETVKFALFKQKGKAIYYLVATYGLGIILAYIGYVIGA</sequence>